<sequence>MSSIDYLTLNETNSLLNSINDLRDRAIVTLFLDTGLFLNELVDLKIDSIDWDKKILKIAGGRKRDLPLNDQAFEALAKWSKERVDTHTPAFFITTKGKVNPLSARSVDHLIRKYADQAGIKRKVNAQILRNTFAVRFFQEEVSLDKAKAILGINDPQSINKYIQAAKHPPVKPEIPEHVDTRPALSRLISNVFPTKPKQAKKLLEIKGSIVPNPEEVIFGRDGVIEDLKSNLTKGQSVLLIGPLGIGKTHTLKHMAKLLGPNTLYIPSPSPTRNMLDQICDKLNPDWKKQIKSRATTREIAEHIVNTKGGSPPVLIIDNLQNLRVSDVDPFLALIENFTILASTEDTLPKLKQIWWKFKQIELNPLSDHSAKELIHYLTENLSISDYELLETRVMTLSNKLPLAIVDMIHQVSHKPVVNRDSIREVYHEAGIKYRDWTSVIVILWGIAIMFRFLALGTHSFEGYILAGFGMAILAVTRFLLFRMR</sequence>
<comment type="caution">
    <text evidence="4">The sequence shown here is derived from an EMBL/GenBank/DDBJ whole genome shotgun (WGS) entry which is preliminary data.</text>
</comment>
<dbReference type="Proteomes" id="UP000179242">
    <property type="component" value="Unassembled WGS sequence"/>
</dbReference>
<dbReference type="GO" id="GO:0015074">
    <property type="term" value="P:DNA integration"/>
    <property type="evidence" value="ECO:0007669"/>
    <property type="project" value="InterPro"/>
</dbReference>
<protein>
    <recommendedName>
        <fullName evidence="3">Tyr recombinase domain-containing protein</fullName>
    </recommendedName>
</protein>
<name>A0A1F4U4A7_UNCSA</name>
<gene>
    <name evidence="4" type="ORF">A2438_06925</name>
</gene>
<keyword evidence="2" id="KW-0472">Membrane</keyword>
<dbReference type="PROSITE" id="PS51898">
    <property type="entry name" value="TYR_RECOMBINASE"/>
    <property type="match status" value="1"/>
</dbReference>
<dbReference type="GO" id="GO:0006310">
    <property type="term" value="P:DNA recombination"/>
    <property type="evidence" value="ECO:0007669"/>
    <property type="project" value="UniProtKB-KW"/>
</dbReference>
<dbReference type="Gene3D" id="1.10.443.10">
    <property type="entry name" value="Intergrase catalytic core"/>
    <property type="match status" value="1"/>
</dbReference>
<dbReference type="SUPFAM" id="SSF52540">
    <property type="entry name" value="P-loop containing nucleoside triphosphate hydrolases"/>
    <property type="match status" value="1"/>
</dbReference>
<dbReference type="InterPro" id="IPR013762">
    <property type="entry name" value="Integrase-like_cat_sf"/>
</dbReference>
<dbReference type="GO" id="GO:0016887">
    <property type="term" value="F:ATP hydrolysis activity"/>
    <property type="evidence" value="ECO:0007669"/>
    <property type="project" value="InterPro"/>
</dbReference>
<feature type="transmembrane region" description="Helical" evidence="2">
    <location>
        <begin position="437"/>
        <end position="455"/>
    </location>
</feature>
<dbReference type="InterPro" id="IPR003593">
    <property type="entry name" value="AAA+_ATPase"/>
</dbReference>
<evidence type="ECO:0000313" key="4">
    <source>
        <dbReference type="EMBL" id="OGC39697.1"/>
    </source>
</evidence>
<evidence type="ECO:0000259" key="3">
    <source>
        <dbReference type="PROSITE" id="PS51898"/>
    </source>
</evidence>
<dbReference type="EMBL" id="MEUJ01000006">
    <property type="protein sequence ID" value="OGC39697.1"/>
    <property type="molecule type" value="Genomic_DNA"/>
</dbReference>
<feature type="transmembrane region" description="Helical" evidence="2">
    <location>
        <begin position="461"/>
        <end position="481"/>
    </location>
</feature>
<dbReference type="InterPro" id="IPR027417">
    <property type="entry name" value="P-loop_NTPase"/>
</dbReference>
<dbReference type="InterPro" id="IPR002104">
    <property type="entry name" value="Integrase_catalytic"/>
</dbReference>
<dbReference type="SMART" id="SM00382">
    <property type="entry name" value="AAA"/>
    <property type="match status" value="1"/>
</dbReference>
<dbReference type="InterPro" id="IPR052026">
    <property type="entry name" value="ExeA_AAA_ATPase_DNA-bind"/>
</dbReference>
<dbReference type="AlphaFoldDB" id="A0A1F4U4A7"/>
<dbReference type="Pfam" id="PF00589">
    <property type="entry name" value="Phage_integrase"/>
    <property type="match status" value="1"/>
</dbReference>
<evidence type="ECO:0000313" key="5">
    <source>
        <dbReference type="Proteomes" id="UP000179242"/>
    </source>
</evidence>
<reference evidence="4 5" key="1">
    <citation type="journal article" date="2016" name="Nat. Commun.">
        <title>Thousands of microbial genomes shed light on interconnected biogeochemical processes in an aquifer system.</title>
        <authorList>
            <person name="Anantharaman K."/>
            <person name="Brown C.T."/>
            <person name="Hug L.A."/>
            <person name="Sharon I."/>
            <person name="Castelle C.J."/>
            <person name="Probst A.J."/>
            <person name="Thomas B.C."/>
            <person name="Singh A."/>
            <person name="Wilkins M.J."/>
            <person name="Karaoz U."/>
            <person name="Brodie E.L."/>
            <person name="Williams K.H."/>
            <person name="Hubbard S.S."/>
            <person name="Banfield J.F."/>
        </authorList>
    </citation>
    <scope>NUCLEOTIDE SEQUENCE [LARGE SCALE GENOMIC DNA]</scope>
</reference>
<proteinExistence type="predicted"/>
<dbReference type="GO" id="GO:0003677">
    <property type="term" value="F:DNA binding"/>
    <property type="evidence" value="ECO:0007669"/>
    <property type="project" value="InterPro"/>
</dbReference>
<feature type="domain" description="Tyr recombinase" evidence="3">
    <location>
        <begin position="2"/>
        <end position="180"/>
    </location>
</feature>
<keyword evidence="1" id="KW-0233">DNA recombination</keyword>
<evidence type="ECO:0000256" key="1">
    <source>
        <dbReference type="ARBA" id="ARBA00023172"/>
    </source>
</evidence>
<dbReference type="PANTHER" id="PTHR35894:SF1">
    <property type="entry name" value="PHOSPHORIBULOKINASE _ URIDINE KINASE FAMILY"/>
    <property type="match status" value="1"/>
</dbReference>
<dbReference type="Pfam" id="PF13401">
    <property type="entry name" value="AAA_22"/>
    <property type="match status" value="1"/>
</dbReference>
<accession>A0A1F4U4A7</accession>
<dbReference type="InterPro" id="IPR049945">
    <property type="entry name" value="AAA_22"/>
</dbReference>
<dbReference type="Gene3D" id="3.40.50.300">
    <property type="entry name" value="P-loop containing nucleotide triphosphate hydrolases"/>
    <property type="match status" value="1"/>
</dbReference>
<evidence type="ECO:0000256" key="2">
    <source>
        <dbReference type="SAM" id="Phobius"/>
    </source>
</evidence>
<dbReference type="PANTHER" id="PTHR35894">
    <property type="entry name" value="GENERAL SECRETION PATHWAY PROTEIN A-RELATED"/>
    <property type="match status" value="1"/>
</dbReference>
<dbReference type="InterPro" id="IPR011010">
    <property type="entry name" value="DNA_brk_join_enz"/>
</dbReference>
<keyword evidence="2" id="KW-0812">Transmembrane</keyword>
<keyword evidence="2" id="KW-1133">Transmembrane helix</keyword>
<organism evidence="4 5">
    <name type="scientific">candidate division WOR-1 bacterium RIFOXYC2_FULL_46_14</name>
    <dbReference type="NCBI Taxonomy" id="1802587"/>
    <lineage>
        <taxon>Bacteria</taxon>
        <taxon>Bacillati</taxon>
        <taxon>Saganbacteria</taxon>
    </lineage>
</organism>
<dbReference type="SUPFAM" id="SSF56349">
    <property type="entry name" value="DNA breaking-rejoining enzymes"/>
    <property type="match status" value="1"/>
</dbReference>